<dbReference type="SUPFAM" id="SSF47769">
    <property type="entry name" value="SAM/Pointed domain"/>
    <property type="match status" value="1"/>
</dbReference>
<evidence type="ECO:0000259" key="5">
    <source>
        <dbReference type="PROSITE" id="PS50061"/>
    </source>
</evidence>
<gene>
    <name evidence="7" type="primary">LOC108666540</name>
</gene>
<dbReference type="InterPro" id="IPR036390">
    <property type="entry name" value="WH_DNA-bd_sf"/>
</dbReference>
<dbReference type="Gene3D" id="1.10.150.50">
    <property type="entry name" value="Transcription Factor, Ets-1"/>
    <property type="match status" value="1"/>
</dbReference>
<dbReference type="InterPro" id="IPR000418">
    <property type="entry name" value="Ets_dom"/>
</dbReference>
<dbReference type="InterPro" id="IPR046328">
    <property type="entry name" value="ETS_fam"/>
</dbReference>
<dbReference type="GO" id="GO:0030154">
    <property type="term" value="P:cell differentiation"/>
    <property type="evidence" value="ECO:0007669"/>
    <property type="project" value="TreeGrafter"/>
</dbReference>
<dbReference type="RefSeq" id="XP_018008925.2">
    <property type="nucleotide sequence ID" value="XM_018153436.2"/>
</dbReference>
<name>A0A8B7N5Q6_HYAAZ</name>
<evidence type="ECO:0000256" key="3">
    <source>
        <dbReference type="RuleBase" id="RU004019"/>
    </source>
</evidence>
<dbReference type="GO" id="GO:0000981">
    <property type="term" value="F:DNA-binding transcription factor activity, RNA polymerase II-specific"/>
    <property type="evidence" value="ECO:0007669"/>
    <property type="project" value="TreeGrafter"/>
</dbReference>
<dbReference type="Gene3D" id="1.10.10.10">
    <property type="entry name" value="Winged helix-like DNA-binding domain superfamily/Winged helix DNA-binding domain"/>
    <property type="match status" value="1"/>
</dbReference>
<dbReference type="GO" id="GO:0043565">
    <property type="term" value="F:sequence-specific DNA binding"/>
    <property type="evidence" value="ECO:0007669"/>
    <property type="project" value="InterPro"/>
</dbReference>
<dbReference type="OMA" id="PSIIKWE"/>
<evidence type="ECO:0000256" key="4">
    <source>
        <dbReference type="SAM" id="MobiDB-lite"/>
    </source>
</evidence>
<dbReference type="SUPFAM" id="SSF46785">
    <property type="entry name" value="Winged helix' DNA-binding domain"/>
    <property type="match status" value="1"/>
</dbReference>
<dbReference type="KEGG" id="hazt:108666540"/>
<sequence length="452" mass="52876">MMSTLPNFSTLYDSTLNFGDTYLTQNELHLTNNPSLLEDLEQTVVNQIVDDQWQELYPCHRWQSLHDSLESFRNRGIENWTSDDCFEWALAVCRAENLPYENCKNFHVFRCVTGKQLLSWNLGDFSANVDSEYGPVFYNKIREEGQSMLASGLQYTTLKNMVEPIESTHNEGSLFSHNVSSVPSNNEEFQDYRCNDYFSTLKNIETLDSSYYSCSDDIDTMLQNYESAMTYPFDEESQKYRSENFLDTSFENSLDNSSSDFAEEFYQRSSSSSPYGYDTNPNSPPGLMSNVLEPRIEKLNLDEIWQPASDVAEIAQESWPMKVEQVELKDDIINSSHWFQKIPSGGLRKSRYRNPKIWEFIIRLLQDPRTNPQFVRWEDEARGTFRLMQKEKISAAWGRRKGSDGHSLPYESVARLLRHYYKKNILLQVREKQMVYQFGPEIMKQISQGYKW</sequence>
<dbReference type="InterPro" id="IPR036388">
    <property type="entry name" value="WH-like_DNA-bd_sf"/>
</dbReference>
<evidence type="ECO:0000256" key="1">
    <source>
        <dbReference type="ARBA" id="ARBA00005562"/>
    </source>
</evidence>
<keyword evidence="6" id="KW-1185">Reference proteome</keyword>
<protein>
    <submittedName>
        <fullName evidence="7">Uncharacterized protein LOC108666540</fullName>
    </submittedName>
</protein>
<feature type="region of interest" description="Disordered" evidence="4">
    <location>
        <begin position="263"/>
        <end position="284"/>
    </location>
</feature>
<dbReference type="GeneID" id="108666540"/>
<proteinExistence type="inferred from homology"/>
<keyword evidence="3" id="KW-0539">Nucleus</keyword>
<feature type="domain" description="ETS" evidence="5">
    <location>
        <begin position="355"/>
        <end position="439"/>
    </location>
</feature>
<evidence type="ECO:0000256" key="2">
    <source>
        <dbReference type="ARBA" id="ARBA00023125"/>
    </source>
</evidence>
<accession>A0A8B7N5Q6</accession>
<comment type="similarity">
    <text evidence="1 3">Belongs to the ETS family.</text>
</comment>
<organism evidence="6 7">
    <name type="scientific">Hyalella azteca</name>
    <name type="common">Amphipod</name>
    <dbReference type="NCBI Taxonomy" id="294128"/>
    <lineage>
        <taxon>Eukaryota</taxon>
        <taxon>Metazoa</taxon>
        <taxon>Ecdysozoa</taxon>
        <taxon>Arthropoda</taxon>
        <taxon>Crustacea</taxon>
        <taxon>Multicrustacea</taxon>
        <taxon>Malacostraca</taxon>
        <taxon>Eumalacostraca</taxon>
        <taxon>Peracarida</taxon>
        <taxon>Amphipoda</taxon>
        <taxon>Senticaudata</taxon>
        <taxon>Talitrida</taxon>
        <taxon>Talitroidea</taxon>
        <taxon>Hyalellidae</taxon>
        <taxon>Hyalella</taxon>
    </lineage>
</organism>
<dbReference type="PANTHER" id="PTHR11849">
    <property type="entry name" value="ETS"/>
    <property type="match status" value="1"/>
</dbReference>
<dbReference type="OrthoDB" id="5975550at2759"/>
<keyword evidence="2 3" id="KW-0238">DNA-binding</keyword>
<dbReference type="SMART" id="SM00413">
    <property type="entry name" value="ETS"/>
    <property type="match status" value="1"/>
</dbReference>
<dbReference type="GO" id="GO:0005634">
    <property type="term" value="C:nucleus"/>
    <property type="evidence" value="ECO:0007669"/>
    <property type="project" value="UniProtKB-SubCell"/>
</dbReference>
<reference evidence="7" key="1">
    <citation type="submission" date="2025-08" db="UniProtKB">
        <authorList>
            <consortium name="RefSeq"/>
        </authorList>
    </citation>
    <scope>IDENTIFICATION</scope>
    <source>
        <tissue evidence="7">Whole organism</tissue>
    </source>
</reference>
<dbReference type="Proteomes" id="UP000694843">
    <property type="component" value="Unplaced"/>
</dbReference>
<dbReference type="PROSITE" id="PS50061">
    <property type="entry name" value="ETS_DOMAIN_3"/>
    <property type="match status" value="1"/>
</dbReference>
<dbReference type="InterPro" id="IPR013761">
    <property type="entry name" value="SAM/pointed_sf"/>
</dbReference>
<evidence type="ECO:0000313" key="7">
    <source>
        <dbReference type="RefSeq" id="XP_018008925.2"/>
    </source>
</evidence>
<dbReference type="PANTHER" id="PTHR11849:SF190">
    <property type="entry name" value="ETS-DOMAIN PROTEIN"/>
    <property type="match status" value="1"/>
</dbReference>
<dbReference type="AlphaFoldDB" id="A0A8B7N5Q6"/>
<comment type="subcellular location">
    <subcellularLocation>
        <location evidence="3">Nucleus</location>
    </subcellularLocation>
</comment>
<dbReference type="Pfam" id="PF00178">
    <property type="entry name" value="Ets"/>
    <property type="match status" value="1"/>
</dbReference>
<dbReference type="PRINTS" id="PR00454">
    <property type="entry name" value="ETSDOMAIN"/>
</dbReference>
<evidence type="ECO:0000313" key="6">
    <source>
        <dbReference type="Proteomes" id="UP000694843"/>
    </source>
</evidence>